<evidence type="ECO:0000313" key="5">
    <source>
        <dbReference type="Proteomes" id="UP000004095"/>
    </source>
</evidence>
<dbReference type="RefSeq" id="WP_002698398.1">
    <property type="nucleotide sequence ID" value="NZ_AAWS01000017.1"/>
</dbReference>
<accession>A1ZN34</accession>
<evidence type="ECO:0000313" key="4">
    <source>
        <dbReference type="EMBL" id="EAY28215.1"/>
    </source>
</evidence>
<evidence type="ECO:0000256" key="2">
    <source>
        <dbReference type="ARBA" id="ARBA00023315"/>
    </source>
</evidence>
<dbReference type="CDD" id="cd04301">
    <property type="entry name" value="NAT_SF"/>
    <property type="match status" value="1"/>
</dbReference>
<evidence type="ECO:0000259" key="3">
    <source>
        <dbReference type="PROSITE" id="PS51186"/>
    </source>
</evidence>
<dbReference type="OrthoDB" id="7205533at2"/>
<dbReference type="eggNOG" id="COG0456">
    <property type="taxonomic scope" value="Bacteria"/>
</dbReference>
<feature type="domain" description="N-acetyltransferase" evidence="3">
    <location>
        <begin position="8"/>
        <end position="179"/>
    </location>
</feature>
<reference evidence="4 5" key="1">
    <citation type="submission" date="2007-01" db="EMBL/GenBank/DDBJ databases">
        <authorList>
            <person name="Haygood M."/>
            <person name="Podell S."/>
            <person name="Anderson C."/>
            <person name="Hopkinson B."/>
            <person name="Roe K."/>
            <person name="Barbeau K."/>
            <person name="Gaasterland T."/>
            <person name="Ferriera S."/>
            <person name="Johnson J."/>
            <person name="Kravitz S."/>
            <person name="Beeson K."/>
            <person name="Sutton G."/>
            <person name="Rogers Y.-H."/>
            <person name="Friedman R."/>
            <person name="Frazier M."/>
            <person name="Venter J.C."/>
        </authorList>
    </citation>
    <scope>NUCLEOTIDE SEQUENCE [LARGE SCALE GENOMIC DNA]</scope>
    <source>
        <strain evidence="4 5">ATCC 23134</strain>
    </source>
</reference>
<dbReference type="EMBL" id="AAWS01000017">
    <property type="protein sequence ID" value="EAY28215.1"/>
    <property type="molecule type" value="Genomic_DNA"/>
</dbReference>
<dbReference type="Gene3D" id="3.40.630.30">
    <property type="match status" value="1"/>
</dbReference>
<keyword evidence="5" id="KW-1185">Reference proteome</keyword>
<dbReference type="InterPro" id="IPR000182">
    <property type="entry name" value="GNAT_dom"/>
</dbReference>
<comment type="caution">
    <text evidence="4">The sequence shown here is derived from an EMBL/GenBank/DDBJ whole genome shotgun (WGS) entry which is preliminary data.</text>
</comment>
<sequence length="182" mass="21087">MIKITNNLILHEIGISDNPTLLRLMHHVYPQAYQHLWKDQGTHYINTIYGLENFQQELQDPDSLYCFVVYDETIVGILRLLDNASLVDLPNEPATKLHRIYIDNNVRGKGIGKALIDWTTQRAAKQGHTIVWLEAMDTQEVAIGFYEKQGFSISGKGRLELDLLYPHLRGMYRMWKHAIKII</sequence>
<evidence type="ECO:0000256" key="1">
    <source>
        <dbReference type="ARBA" id="ARBA00022679"/>
    </source>
</evidence>
<dbReference type="InterPro" id="IPR016181">
    <property type="entry name" value="Acyl_CoA_acyltransferase"/>
</dbReference>
<protein>
    <submittedName>
        <fullName evidence="4">Acetyltransferase, gnat family</fullName>
    </submittedName>
</protein>
<keyword evidence="2" id="KW-0012">Acyltransferase</keyword>
<dbReference type="PROSITE" id="PS51186">
    <property type="entry name" value="GNAT"/>
    <property type="match status" value="1"/>
</dbReference>
<organism evidence="4 5">
    <name type="scientific">Microscilla marina ATCC 23134</name>
    <dbReference type="NCBI Taxonomy" id="313606"/>
    <lineage>
        <taxon>Bacteria</taxon>
        <taxon>Pseudomonadati</taxon>
        <taxon>Bacteroidota</taxon>
        <taxon>Cytophagia</taxon>
        <taxon>Cytophagales</taxon>
        <taxon>Microscillaceae</taxon>
        <taxon>Microscilla</taxon>
    </lineage>
</organism>
<dbReference type="AlphaFoldDB" id="A1ZN34"/>
<dbReference type="Pfam" id="PF00583">
    <property type="entry name" value="Acetyltransf_1"/>
    <property type="match status" value="1"/>
</dbReference>
<keyword evidence="1 4" id="KW-0808">Transferase</keyword>
<dbReference type="GO" id="GO:0016747">
    <property type="term" value="F:acyltransferase activity, transferring groups other than amino-acyl groups"/>
    <property type="evidence" value="ECO:0007669"/>
    <property type="project" value="InterPro"/>
</dbReference>
<dbReference type="InterPro" id="IPR050680">
    <property type="entry name" value="YpeA/RimI_acetyltransf"/>
</dbReference>
<proteinExistence type="predicted"/>
<name>A1ZN34_MICM2</name>
<dbReference type="PANTHER" id="PTHR43420:SF47">
    <property type="entry name" value="N-ACETYLTRANSFERASE DOMAIN-CONTAINING PROTEIN"/>
    <property type="match status" value="1"/>
</dbReference>
<dbReference type="SUPFAM" id="SSF55729">
    <property type="entry name" value="Acyl-CoA N-acyltransferases (Nat)"/>
    <property type="match status" value="1"/>
</dbReference>
<dbReference type="PANTHER" id="PTHR43420">
    <property type="entry name" value="ACETYLTRANSFERASE"/>
    <property type="match status" value="1"/>
</dbReference>
<gene>
    <name evidence="4" type="ORF">M23134_03476</name>
</gene>
<dbReference type="Proteomes" id="UP000004095">
    <property type="component" value="Unassembled WGS sequence"/>
</dbReference>